<dbReference type="Pfam" id="PF01471">
    <property type="entry name" value="PG_binding_1"/>
    <property type="match status" value="1"/>
</dbReference>
<dbReference type="Proteomes" id="UP001274321">
    <property type="component" value="Unassembled WGS sequence"/>
</dbReference>
<evidence type="ECO:0000313" key="3">
    <source>
        <dbReference type="EMBL" id="MDX6806667.1"/>
    </source>
</evidence>
<dbReference type="InterPro" id="IPR011970">
    <property type="entry name" value="MltB_2"/>
</dbReference>
<reference evidence="3 4" key="1">
    <citation type="submission" date="2023-11" db="EMBL/GenBank/DDBJ databases">
        <authorList>
            <person name="Bao R."/>
        </authorList>
    </citation>
    <scope>NUCLEOTIDE SEQUENCE [LARGE SCALE GENOMIC DNA]</scope>
    <source>
        <strain evidence="3 4">PJ23</strain>
    </source>
</reference>
<dbReference type="CDD" id="cd13399">
    <property type="entry name" value="Slt35-like"/>
    <property type="match status" value="1"/>
</dbReference>
<dbReference type="Gene3D" id="1.10.101.10">
    <property type="entry name" value="PGBD-like superfamily/PGBD"/>
    <property type="match status" value="1"/>
</dbReference>
<evidence type="ECO:0000313" key="4">
    <source>
        <dbReference type="Proteomes" id="UP001274321"/>
    </source>
</evidence>
<dbReference type="InterPro" id="IPR036366">
    <property type="entry name" value="PGBDSf"/>
</dbReference>
<dbReference type="NCBIfam" id="TIGR02283">
    <property type="entry name" value="MltB_2"/>
    <property type="match status" value="1"/>
</dbReference>
<organism evidence="3 4">
    <name type="scientific">Terrihabitans rhizophilus</name>
    <dbReference type="NCBI Taxonomy" id="3092662"/>
    <lineage>
        <taxon>Bacteria</taxon>
        <taxon>Pseudomonadati</taxon>
        <taxon>Pseudomonadota</taxon>
        <taxon>Alphaproteobacteria</taxon>
        <taxon>Hyphomicrobiales</taxon>
        <taxon>Terrihabitans</taxon>
    </lineage>
</organism>
<dbReference type="InterPro" id="IPR031304">
    <property type="entry name" value="SLT_2"/>
</dbReference>
<gene>
    <name evidence="3" type="ORF">SCD90_11385</name>
</gene>
<protein>
    <submittedName>
        <fullName evidence="3">Lytic murein transglycosylase</fullName>
    </submittedName>
</protein>
<proteinExistence type="predicted"/>
<dbReference type="PANTHER" id="PTHR30163">
    <property type="entry name" value="MEMBRANE-BOUND LYTIC MUREIN TRANSGLYCOSYLASE B"/>
    <property type="match status" value="1"/>
</dbReference>
<sequence>MTRCPPARTVQRFGRGAARSKLLAVLMLLVGILSWAEPASANFQAFVDRLWVDAQKRGVPRSVFNAAFDGVRPDPEVLALTRKQPEFTSTSAQYITKRASDLRIEKGRLKAGELASLLKQIERRYGVDPYVVLSVWGNETNYGGFLGGHSVIQALATLSYGGYRADYFRKELLHALDILAQRHTDPKHMIGSWAGAMGHTQFMPSSFKAYAVDFDGDGRRDIWTNIADALGSTANYLKVHGWRPGEAWGYEVVLPQGFNSRSAPATATLGQWQAMGLRRANGQGFPRAGDVGRLLMPGGASGPVFLVLPNFRVIKRYNNSDNYALAVGHLADRVRGGGPFATPWPEDQLLSQAERKEIQALLGRLGYPIGTPDGKFGPQTRSAIRSFQEAKGLPASGNGSLAMLERLRTAY</sequence>
<dbReference type="SUPFAM" id="SSF47090">
    <property type="entry name" value="PGBD-like"/>
    <property type="match status" value="1"/>
</dbReference>
<evidence type="ECO:0000259" key="1">
    <source>
        <dbReference type="Pfam" id="PF01471"/>
    </source>
</evidence>
<dbReference type="Gene3D" id="1.10.530.10">
    <property type="match status" value="1"/>
</dbReference>
<feature type="domain" description="Peptidoglycan binding-like" evidence="1">
    <location>
        <begin position="352"/>
        <end position="406"/>
    </location>
</feature>
<dbReference type="PANTHER" id="PTHR30163:SF8">
    <property type="entry name" value="LYTIC MUREIN TRANSGLYCOSYLASE"/>
    <property type="match status" value="1"/>
</dbReference>
<evidence type="ECO:0000259" key="2">
    <source>
        <dbReference type="Pfam" id="PF13406"/>
    </source>
</evidence>
<dbReference type="EMBL" id="JAXAFJ010000006">
    <property type="protein sequence ID" value="MDX6806667.1"/>
    <property type="molecule type" value="Genomic_DNA"/>
</dbReference>
<dbReference type="InterPro" id="IPR036365">
    <property type="entry name" value="PGBD-like_sf"/>
</dbReference>
<comment type="caution">
    <text evidence="3">The sequence shown here is derived from an EMBL/GenBank/DDBJ whole genome shotgun (WGS) entry which is preliminary data.</text>
</comment>
<dbReference type="Pfam" id="PF13406">
    <property type="entry name" value="SLT_2"/>
    <property type="match status" value="1"/>
</dbReference>
<dbReference type="SUPFAM" id="SSF53955">
    <property type="entry name" value="Lysozyme-like"/>
    <property type="match status" value="1"/>
</dbReference>
<keyword evidence="4" id="KW-1185">Reference proteome</keyword>
<dbReference type="InterPro" id="IPR023346">
    <property type="entry name" value="Lysozyme-like_dom_sf"/>
</dbReference>
<accession>A0ABU4RP81</accession>
<dbReference type="InterPro" id="IPR043426">
    <property type="entry name" value="MltB-like"/>
</dbReference>
<name>A0ABU4RP81_9HYPH</name>
<feature type="domain" description="Transglycosylase SLT" evidence="2">
    <location>
        <begin position="43"/>
        <end position="332"/>
    </location>
</feature>
<dbReference type="Gene3D" id="1.10.8.350">
    <property type="entry name" value="Bacterial muramidase"/>
    <property type="match status" value="1"/>
</dbReference>
<dbReference type="InterPro" id="IPR002477">
    <property type="entry name" value="Peptidoglycan-bd-like"/>
</dbReference>